<dbReference type="CDD" id="cd18794">
    <property type="entry name" value="SF2_C_RecQ"/>
    <property type="match status" value="1"/>
</dbReference>
<dbReference type="InterPro" id="IPR027417">
    <property type="entry name" value="P-loop_NTPase"/>
</dbReference>
<keyword evidence="19" id="KW-1185">Reference proteome</keyword>
<keyword evidence="6" id="KW-0378">Hydrolase</keyword>
<name>A0ABY1SLA0_9FLAO</name>
<dbReference type="EC" id="5.6.2.4" evidence="12"/>
<evidence type="ECO:0000256" key="11">
    <source>
        <dbReference type="ARBA" id="ARBA00034617"/>
    </source>
</evidence>
<dbReference type="PROSITE" id="PS50967">
    <property type="entry name" value="HRDC"/>
    <property type="match status" value="1"/>
</dbReference>
<dbReference type="InterPro" id="IPR044876">
    <property type="entry name" value="HRDC_dom_sf"/>
</dbReference>
<dbReference type="InterPro" id="IPR036390">
    <property type="entry name" value="WH_DNA-bd_sf"/>
</dbReference>
<gene>
    <name evidence="18" type="ORF">SAMN04488009_3281</name>
</gene>
<comment type="similarity">
    <text evidence="3">Belongs to the helicase family. RecQ subfamily.</text>
</comment>
<proteinExistence type="inferred from homology"/>
<evidence type="ECO:0000256" key="14">
    <source>
        <dbReference type="ARBA" id="ARBA00044550"/>
    </source>
</evidence>
<dbReference type="Gene3D" id="3.40.50.300">
    <property type="entry name" value="P-loop containing nucleotide triphosphate hydrolases"/>
    <property type="match status" value="2"/>
</dbReference>
<protein>
    <recommendedName>
        <fullName evidence="13">ATP-dependent DNA helicase RecQ</fullName>
        <ecNumber evidence="12">5.6.2.4</ecNumber>
    </recommendedName>
    <alternativeName>
        <fullName evidence="14">DNA 3'-5' helicase RecQ</fullName>
    </alternativeName>
</protein>
<keyword evidence="10" id="KW-0413">Isomerase</keyword>
<evidence type="ECO:0000313" key="18">
    <source>
        <dbReference type="EMBL" id="SNR70280.1"/>
    </source>
</evidence>
<dbReference type="Pfam" id="PF00271">
    <property type="entry name" value="Helicase_C"/>
    <property type="match status" value="1"/>
</dbReference>
<dbReference type="PANTHER" id="PTHR13710:SF105">
    <property type="entry name" value="ATP-DEPENDENT DNA HELICASE Q1"/>
    <property type="match status" value="1"/>
</dbReference>
<dbReference type="Pfam" id="PF00570">
    <property type="entry name" value="HRDC"/>
    <property type="match status" value="1"/>
</dbReference>
<evidence type="ECO:0000256" key="4">
    <source>
        <dbReference type="ARBA" id="ARBA00022723"/>
    </source>
</evidence>
<accession>A0ABY1SLA0</accession>
<feature type="domain" description="Helicase C-terminal" evidence="17">
    <location>
        <begin position="229"/>
        <end position="386"/>
    </location>
</feature>
<organism evidence="18 19">
    <name type="scientific">Maribacter sedimenticola</name>
    <dbReference type="NCBI Taxonomy" id="228956"/>
    <lineage>
        <taxon>Bacteria</taxon>
        <taxon>Pseudomonadati</taxon>
        <taxon>Bacteroidota</taxon>
        <taxon>Flavobacteriia</taxon>
        <taxon>Flavobacteriales</taxon>
        <taxon>Flavobacteriaceae</taxon>
        <taxon>Maribacter</taxon>
    </lineage>
</organism>
<evidence type="ECO:0000256" key="7">
    <source>
        <dbReference type="ARBA" id="ARBA00022806"/>
    </source>
</evidence>
<comment type="catalytic activity">
    <reaction evidence="11">
        <text>Couples ATP hydrolysis with the unwinding of duplex DNA by translocating in the 3'-5' direction.</text>
        <dbReference type="EC" id="5.6.2.4"/>
    </reaction>
</comment>
<dbReference type="NCBIfam" id="TIGR00614">
    <property type="entry name" value="recQ_fam"/>
    <property type="match status" value="1"/>
</dbReference>
<dbReference type="PROSITE" id="PS51192">
    <property type="entry name" value="HELICASE_ATP_BIND_1"/>
    <property type="match status" value="1"/>
</dbReference>
<dbReference type="SUPFAM" id="SSF46785">
    <property type="entry name" value="Winged helix' DNA-binding domain"/>
    <property type="match status" value="1"/>
</dbReference>
<evidence type="ECO:0000256" key="8">
    <source>
        <dbReference type="ARBA" id="ARBA00022840"/>
    </source>
</evidence>
<dbReference type="Gene3D" id="1.10.10.10">
    <property type="entry name" value="Winged helix-like DNA-binding domain superfamily/Winged helix DNA-binding domain"/>
    <property type="match status" value="1"/>
</dbReference>
<keyword evidence="4" id="KW-0479">Metal-binding</keyword>
<evidence type="ECO:0000256" key="5">
    <source>
        <dbReference type="ARBA" id="ARBA00022741"/>
    </source>
</evidence>
<evidence type="ECO:0000256" key="9">
    <source>
        <dbReference type="ARBA" id="ARBA00023125"/>
    </source>
</evidence>
<dbReference type="Gene3D" id="1.10.150.80">
    <property type="entry name" value="HRDC domain"/>
    <property type="match status" value="1"/>
</dbReference>
<dbReference type="Pfam" id="PF00270">
    <property type="entry name" value="DEAD"/>
    <property type="match status" value="1"/>
</dbReference>
<dbReference type="SUPFAM" id="SSF52540">
    <property type="entry name" value="P-loop containing nucleoside triphosphate hydrolases"/>
    <property type="match status" value="1"/>
</dbReference>
<dbReference type="InterPro" id="IPR032284">
    <property type="entry name" value="RecQ_Zn-bd"/>
</dbReference>
<dbReference type="EMBL" id="FZNV01000006">
    <property type="protein sequence ID" value="SNR70280.1"/>
    <property type="molecule type" value="Genomic_DNA"/>
</dbReference>
<dbReference type="SMART" id="SM00341">
    <property type="entry name" value="HRDC"/>
    <property type="match status" value="1"/>
</dbReference>
<comment type="cofactor">
    <cofactor evidence="1">
        <name>Mg(2+)</name>
        <dbReference type="ChEBI" id="CHEBI:18420"/>
    </cofactor>
</comment>
<evidence type="ECO:0000256" key="13">
    <source>
        <dbReference type="ARBA" id="ARBA00044535"/>
    </source>
</evidence>
<dbReference type="InterPro" id="IPR011545">
    <property type="entry name" value="DEAD/DEAH_box_helicase_dom"/>
</dbReference>
<evidence type="ECO:0000259" key="17">
    <source>
        <dbReference type="PROSITE" id="PS51194"/>
    </source>
</evidence>
<feature type="domain" description="HRDC" evidence="15">
    <location>
        <begin position="542"/>
        <end position="622"/>
    </location>
</feature>
<evidence type="ECO:0000256" key="12">
    <source>
        <dbReference type="ARBA" id="ARBA00034808"/>
    </source>
</evidence>
<comment type="caution">
    <text evidence="18">The sequence shown here is derived from an EMBL/GenBank/DDBJ whole genome shotgun (WGS) entry which is preliminary data.</text>
</comment>
<evidence type="ECO:0000256" key="2">
    <source>
        <dbReference type="ARBA" id="ARBA00001947"/>
    </source>
</evidence>
<dbReference type="GO" id="GO:0004386">
    <property type="term" value="F:helicase activity"/>
    <property type="evidence" value="ECO:0007669"/>
    <property type="project" value="UniProtKB-KW"/>
</dbReference>
<evidence type="ECO:0000259" key="15">
    <source>
        <dbReference type="PROSITE" id="PS50967"/>
    </source>
</evidence>
<dbReference type="Gene3D" id="1.10.10.1390">
    <property type="entry name" value="ATP-dependent DNA helicase RecQ"/>
    <property type="match status" value="1"/>
</dbReference>
<evidence type="ECO:0000259" key="16">
    <source>
        <dbReference type="PROSITE" id="PS51192"/>
    </source>
</evidence>
<dbReference type="Pfam" id="PF16124">
    <property type="entry name" value="RecQ_Zn_bind"/>
    <property type="match status" value="1"/>
</dbReference>
<evidence type="ECO:0000256" key="6">
    <source>
        <dbReference type="ARBA" id="ARBA00022801"/>
    </source>
</evidence>
<dbReference type="Proteomes" id="UP000198337">
    <property type="component" value="Unassembled WGS sequence"/>
</dbReference>
<dbReference type="InterPro" id="IPR010997">
    <property type="entry name" value="HRDC-like_sf"/>
</dbReference>
<sequence>MLNVTDSKEFDDIDLHASLKKYFGFSQFKGLQEEVIRNVLKRNNSFVIMPTGGGKSLCYQLPALMQEGTAIIVSPLIALMKNQVDAIRGISSENGIAHVLNSSLNKGEIKQVKQDITEGKTKLLYVAPESLTKEENVEFLRSVVISFVAIDEAHCISEWGHDFRPEYRNLKSIVERLGEDIPIIGLTATATPKVQEDIIKNLGIGGAKLFKASFNRPNLFYEVRTKTENIEADIIRFVKQNSGKSGIIYCLSRKKVEELAQVLQVNGISAVPYHAGFDAKTRSKYQDMFLMEDVEVVVATIAFGMGIDKPDVRFVIHHDIPKSIESYYQETGRAGRDGGEGHCLAYYSYKDIEKLEKFMSGKPVAEQEIGNALLQEVVAYAETSMSRRKFMLHYFGEEFDEVNGEGADMDDNTKNPKEKEEAKDNVLKLLKVVQGTSEKFKSKEIVNAIRGKTNAIISSHKTNEKDFFGIGADKDKSYWMALVRQTLVAGLLRKEIEQYGVLHLTDAGKEYLESPVSFMMTKDHVYNAENDNAIVGAAKGGGIADEILLKQLKDLRKAQAKKLGVPPFVVFQDPSLEDMALKYPVSHEELLNVHGVGEGKAKKYGKPFTAFIKGYVEENDIVRPDDLVVKSTGVNSALKLYIIQNVDRKLPLSDIASSKGLEIPELIKEMEQIVFSGTKLNLNYWIDEVLDEDQQEEIHEYFLEADTDNLEEAMTEFDGEYEEEELRLYRLKFISEVAN</sequence>
<comment type="cofactor">
    <cofactor evidence="2">
        <name>Zn(2+)</name>
        <dbReference type="ChEBI" id="CHEBI:29105"/>
    </cofactor>
</comment>
<dbReference type="InterPro" id="IPR014001">
    <property type="entry name" value="Helicase_ATP-bd"/>
</dbReference>
<feature type="domain" description="Helicase ATP-binding" evidence="16">
    <location>
        <begin position="36"/>
        <end position="208"/>
    </location>
</feature>
<keyword evidence="7 18" id="KW-0347">Helicase</keyword>
<reference evidence="18 19" key="1">
    <citation type="submission" date="2017-06" db="EMBL/GenBank/DDBJ databases">
        <authorList>
            <person name="Varghese N."/>
            <person name="Submissions S."/>
        </authorList>
    </citation>
    <scope>NUCLEOTIDE SEQUENCE [LARGE SCALE GENOMIC DNA]</scope>
    <source>
        <strain evidence="18 19">DSM 19840</strain>
    </source>
</reference>
<dbReference type="InterPro" id="IPR018982">
    <property type="entry name" value="RQC_domain"/>
</dbReference>
<dbReference type="InterPro" id="IPR001650">
    <property type="entry name" value="Helicase_C-like"/>
</dbReference>
<evidence type="ECO:0000256" key="1">
    <source>
        <dbReference type="ARBA" id="ARBA00001946"/>
    </source>
</evidence>
<dbReference type="InterPro" id="IPR048671">
    <property type="entry name" value="RecQ-1-like_HTH"/>
</dbReference>
<keyword evidence="9" id="KW-0238">DNA-binding</keyword>
<dbReference type="SMART" id="SM00487">
    <property type="entry name" value="DEXDc"/>
    <property type="match status" value="1"/>
</dbReference>
<dbReference type="InterPro" id="IPR004589">
    <property type="entry name" value="DNA_helicase_ATP-dep_RecQ"/>
</dbReference>
<evidence type="ECO:0000256" key="3">
    <source>
        <dbReference type="ARBA" id="ARBA00005446"/>
    </source>
</evidence>
<dbReference type="PROSITE" id="PS51194">
    <property type="entry name" value="HELICASE_CTER"/>
    <property type="match status" value="1"/>
</dbReference>
<dbReference type="InterPro" id="IPR036388">
    <property type="entry name" value="WH-like_DNA-bd_sf"/>
</dbReference>
<evidence type="ECO:0000256" key="10">
    <source>
        <dbReference type="ARBA" id="ARBA00023235"/>
    </source>
</evidence>
<keyword evidence="8" id="KW-0067">ATP-binding</keyword>
<dbReference type="CDD" id="cd17920">
    <property type="entry name" value="DEXHc_RecQ"/>
    <property type="match status" value="1"/>
</dbReference>
<dbReference type="Pfam" id="PF09382">
    <property type="entry name" value="RQC"/>
    <property type="match status" value="1"/>
</dbReference>
<dbReference type="SMART" id="SM00956">
    <property type="entry name" value="RQC"/>
    <property type="match status" value="1"/>
</dbReference>
<dbReference type="InterPro" id="IPR002121">
    <property type="entry name" value="HRDC_dom"/>
</dbReference>
<dbReference type="SMART" id="SM00490">
    <property type="entry name" value="HELICc"/>
    <property type="match status" value="1"/>
</dbReference>
<dbReference type="PANTHER" id="PTHR13710">
    <property type="entry name" value="DNA HELICASE RECQ FAMILY MEMBER"/>
    <property type="match status" value="1"/>
</dbReference>
<keyword evidence="5" id="KW-0547">Nucleotide-binding</keyword>
<dbReference type="Pfam" id="PF21220">
    <property type="entry name" value="RecQ-1-like_HTH"/>
    <property type="match status" value="1"/>
</dbReference>
<evidence type="ECO:0000313" key="19">
    <source>
        <dbReference type="Proteomes" id="UP000198337"/>
    </source>
</evidence>
<dbReference type="SUPFAM" id="SSF47819">
    <property type="entry name" value="HRDC-like"/>
    <property type="match status" value="1"/>
</dbReference>